<dbReference type="InParanoid" id="A0A2J6TU94"/>
<gene>
    <name evidence="1" type="ORF">K444DRAFT_121855</name>
</gene>
<dbReference type="RefSeq" id="XP_024743508.1">
    <property type="nucleotide sequence ID" value="XM_024870395.1"/>
</dbReference>
<accession>A0A2J6TU94</accession>
<reference evidence="1 2" key="1">
    <citation type="submission" date="2016-04" db="EMBL/GenBank/DDBJ databases">
        <title>A degradative enzymes factory behind the ericoid mycorrhizal symbiosis.</title>
        <authorList>
            <consortium name="DOE Joint Genome Institute"/>
            <person name="Martino E."/>
            <person name="Morin E."/>
            <person name="Grelet G."/>
            <person name="Kuo A."/>
            <person name="Kohler A."/>
            <person name="Daghino S."/>
            <person name="Barry K."/>
            <person name="Choi C."/>
            <person name="Cichocki N."/>
            <person name="Clum A."/>
            <person name="Copeland A."/>
            <person name="Hainaut M."/>
            <person name="Haridas S."/>
            <person name="Labutti K."/>
            <person name="Lindquist E."/>
            <person name="Lipzen A."/>
            <person name="Khouja H.-R."/>
            <person name="Murat C."/>
            <person name="Ohm R."/>
            <person name="Olson A."/>
            <person name="Spatafora J."/>
            <person name="Veneault-Fourrey C."/>
            <person name="Henrissat B."/>
            <person name="Grigoriev I."/>
            <person name="Martin F."/>
            <person name="Perotto S."/>
        </authorList>
    </citation>
    <scope>NUCLEOTIDE SEQUENCE [LARGE SCALE GENOMIC DNA]</scope>
    <source>
        <strain evidence="1 2">E</strain>
    </source>
</reference>
<keyword evidence="2" id="KW-1185">Reference proteome</keyword>
<organism evidence="1 2">
    <name type="scientific">Hyaloscypha bicolor E</name>
    <dbReference type="NCBI Taxonomy" id="1095630"/>
    <lineage>
        <taxon>Eukaryota</taxon>
        <taxon>Fungi</taxon>
        <taxon>Dikarya</taxon>
        <taxon>Ascomycota</taxon>
        <taxon>Pezizomycotina</taxon>
        <taxon>Leotiomycetes</taxon>
        <taxon>Helotiales</taxon>
        <taxon>Hyaloscyphaceae</taxon>
        <taxon>Hyaloscypha</taxon>
        <taxon>Hyaloscypha bicolor</taxon>
    </lineage>
</organism>
<protein>
    <submittedName>
        <fullName evidence="1">Uncharacterized protein</fullName>
    </submittedName>
</protein>
<evidence type="ECO:0000313" key="2">
    <source>
        <dbReference type="Proteomes" id="UP000235371"/>
    </source>
</evidence>
<dbReference type="GeneID" id="36578477"/>
<dbReference type="AlphaFoldDB" id="A0A2J6TU94"/>
<proteinExistence type="predicted"/>
<dbReference type="EMBL" id="KZ613743">
    <property type="protein sequence ID" value="PMD66604.1"/>
    <property type="molecule type" value="Genomic_DNA"/>
</dbReference>
<name>A0A2J6TU94_9HELO</name>
<dbReference type="Proteomes" id="UP000235371">
    <property type="component" value="Unassembled WGS sequence"/>
</dbReference>
<sequence length="210" mass="22841">MMQESGRENRLRDPGMIPDQCKITRSQQTMIRTVLKVLLRTPWTKNSCRCQSPSRHIEVFVVCEGYWHRPALVHSVKATACGRAGSSALSRTVADPLRHPAANRASLSHGLEYAGDIVESPWISQSGNLTCRGAMCSGFARHHDCPEKLQQLLKYWVAPGSSAIVSDSILRRACSGLHQACALTNDEGEASCAPSMIPSRLSRLGTAAGS</sequence>
<evidence type="ECO:0000313" key="1">
    <source>
        <dbReference type="EMBL" id="PMD66604.1"/>
    </source>
</evidence>